<accession>A0A0F9JU03</accession>
<evidence type="ECO:0000313" key="1">
    <source>
        <dbReference type="EMBL" id="KKM73259.1"/>
    </source>
</evidence>
<protein>
    <submittedName>
        <fullName evidence="1">Uncharacterized protein</fullName>
    </submittedName>
</protein>
<proteinExistence type="predicted"/>
<comment type="caution">
    <text evidence="1">The sequence shown here is derived from an EMBL/GenBank/DDBJ whole genome shotgun (WGS) entry which is preliminary data.</text>
</comment>
<gene>
    <name evidence="1" type="ORF">LCGC14_1412280</name>
</gene>
<dbReference type="EMBL" id="LAZR01009328">
    <property type="protein sequence ID" value="KKM73259.1"/>
    <property type="molecule type" value="Genomic_DNA"/>
</dbReference>
<dbReference type="AlphaFoldDB" id="A0A0F9JU03"/>
<name>A0A0F9JU03_9ZZZZ</name>
<sequence>MDCPICEISRHINNLKAHIHNNRVFKESMKNPEFRARREAFENKIDRDIMNILLKGI</sequence>
<reference evidence="1" key="1">
    <citation type="journal article" date="2015" name="Nature">
        <title>Complex archaea that bridge the gap between prokaryotes and eukaryotes.</title>
        <authorList>
            <person name="Spang A."/>
            <person name="Saw J.H."/>
            <person name="Jorgensen S.L."/>
            <person name="Zaremba-Niedzwiedzka K."/>
            <person name="Martijn J."/>
            <person name="Lind A.E."/>
            <person name="van Eijk R."/>
            <person name="Schleper C."/>
            <person name="Guy L."/>
            <person name="Ettema T.J."/>
        </authorList>
    </citation>
    <scope>NUCLEOTIDE SEQUENCE</scope>
</reference>
<organism evidence="1">
    <name type="scientific">marine sediment metagenome</name>
    <dbReference type="NCBI Taxonomy" id="412755"/>
    <lineage>
        <taxon>unclassified sequences</taxon>
        <taxon>metagenomes</taxon>
        <taxon>ecological metagenomes</taxon>
    </lineage>
</organism>